<dbReference type="AlphaFoldDB" id="A0AAE4C5G8"/>
<comment type="caution">
    <text evidence="2">The sequence shown here is derived from an EMBL/GenBank/DDBJ whole genome shotgun (WGS) entry which is preliminary data.</text>
</comment>
<gene>
    <name evidence="2" type="ORF">J2S35_001266</name>
</gene>
<feature type="domain" description="Bacterial SCP orthologue" evidence="1">
    <location>
        <begin position="28"/>
        <end position="119"/>
    </location>
</feature>
<dbReference type="Pfam" id="PF17844">
    <property type="entry name" value="SCP_3"/>
    <property type="match status" value="1"/>
</dbReference>
<dbReference type="Proteomes" id="UP001247307">
    <property type="component" value="Unassembled WGS sequence"/>
</dbReference>
<organism evidence="2 3">
    <name type="scientific">Falsarthrobacter nasiphocae</name>
    <dbReference type="NCBI Taxonomy" id="189863"/>
    <lineage>
        <taxon>Bacteria</taxon>
        <taxon>Bacillati</taxon>
        <taxon>Actinomycetota</taxon>
        <taxon>Actinomycetes</taxon>
        <taxon>Micrococcales</taxon>
        <taxon>Micrococcaceae</taxon>
        <taxon>Falsarthrobacter</taxon>
    </lineage>
</organism>
<evidence type="ECO:0000259" key="1">
    <source>
        <dbReference type="Pfam" id="PF17844"/>
    </source>
</evidence>
<evidence type="ECO:0000313" key="3">
    <source>
        <dbReference type="Proteomes" id="UP001247307"/>
    </source>
</evidence>
<dbReference type="EMBL" id="JAVDUI010000001">
    <property type="protein sequence ID" value="MDR6892326.1"/>
    <property type="molecule type" value="Genomic_DNA"/>
</dbReference>
<dbReference type="Gene3D" id="3.30.1050.40">
    <property type="match status" value="1"/>
</dbReference>
<name>A0AAE4C5G8_9MICC</name>
<evidence type="ECO:0000313" key="2">
    <source>
        <dbReference type="EMBL" id="MDR6892326.1"/>
    </source>
</evidence>
<accession>A0AAE4C5G8</accession>
<dbReference type="InterPro" id="IPR036527">
    <property type="entry name" value="SCP2_sterol-bd_dom_sf"/>
</dbReference>
<keyword evidence="3" id="KW-1185">Reference proteome</keyword>
<sequence>MPPKRRIDPASGRAALTEWAANPDAAPRPVLATAVRYLLEELSIAHPGGSVEVRIPPFGVGQLVEGLRHTRGTPPNVVETDAQTFLRLASGDLGWDEALAAGRVSVSGTRADLSSFLPLF</sequence>
<reference evidence="2" key="1">
    <citation type="submission" date="2023-07" db="EMBL/GenBank/DDBJ databases">
        <title>Sequencing the genomes of 1000 actinobacteria strains.</title>
        <authorList>
            <person name="Klenk H.-P."/>
        </authorList>
    </citation>
    <scope>NUCLEOTIDE SEQUENCE</scope>
    <source>
        <strain evidence="2">DSM 13988</strain>
    </source>
</reference>
<dbReference type="RefSeq" id="WP_309851158.1">
    <property type="nucleotide sequence ID" value="NZ_BAAAIU010000003.1"/>
</dbReference>
<dbReference type="SUPFAM" id="SSF55718">
    <property type="entry name" value="SCP-like"/>
    <property type="match status" value="1"/>
</dbReference>
<proteinExistence type="predicted"/>
<dbReference type="InterPro" id="IPR041629">
    <property type="entry name" value="SCP_3"/>
</dbReference>
<protein>
    <recommendedName>
        <fullName evidence="1">Bacterial SCP orthologue domain-containing protein</fullName>
    </recommendedName>
</protein>